<proteinExistence type="predicted"/>
<comment type="caution">
    <text evidence="6">The sequence shown here is derived from an EMBL/GenBank/DDBJ whole genome shotgun (WGS) entry which is preliminary data.</text>
</comment>
<dbReference type="OrthoDB" id="1890790at2759"/>
<reference evidence="6 7" key="1">
    <citation type="submission" date="2018-08" db="EMBL/GenBank/DDBJ databases">
        <title>Genome and evolution of the arbuscular mycorrhizal fungus Diversispora epigaea (formerly Glomus versiforme) and its bacterial endosymbionts.</title>
        <authorList>
            <person name="Sun X."/>
            <person name="Fei Z."/>
            <person name="Harrison M."/>
        </authorList>
    </citation>
    <scope>NUCLEOTIDE SEQUENCE [LARGE SCALE GENOMIC DNA]</scope>
    <source>
        <strain evidence="6 7">IT104</strain>
    </source>
</reference>
<dbReference type="InterPro" id="IPR011009">
    <property type="entry name" value="Kinase-like_dom_sf"/>
</dbReference>
<keyword evidence="4" id="KW-0067">ATP-binding</keyword>
<dbReference type="PANTHER" id="PTHR44329">
    <property type="entry name" value="SERINE/THREONINE-PROTEIN KINASE TNNI3K-RELATED"/>
    <property type="match status" value="1"/>
</dbReference>
<dbReference type="Proteomes" id="UP000266861">
    <property type="component" value="Unassembled WGS sequence"/>
</dbReference>
<name>A0A397JH34_9GLOM</name>
<feature type="domain" description="Protein kinase" evidence="5">
    <location>
        <begin position="1"/>
        <end position="165"/>
    </location>
</feature>
<dbReference type="GO" id="GO:0004674">
    <property type="term" value="F:protein serine/threonine kinase activity"/>
    <property type="evidence" value="ECO:0007669"/>
    <property type="project" value="TreeGrafter"/>
</dbReference>
<dbReference type="Pfam" id="PF07714">
    <property type="entry name" value="PK_Tyr_Ser-Thr"/>
    <property type="match status" value="1"/>
</dbReference>
<dbReference type="STRING" id="1348612.A0A397JH34"/>
<evidence type="ECO:0000313" key="7">
    <source>
        <dbReference type="Proteomes" id="UP000266861"/>
    </source>
</evidence>
<dbReference type="GO" id="GO:0005524">
    <property type="term" value="F:ATP binding"/>
    <property type="evidence" value="ECO:0007669"/>
    <property type="project" value="UniProtKB-KW"/>
</dbReference>
<dbReference type="PROSITE" id="PS50011">
    <property type="entry name" value="PROTEIN_KINASE_DOM"/>
    <property type="match status" value="1"/>
</dbReference>
<dbReference type="EMBL" id="PQFF01000031">
    <property type="protein sequence ID" value="RHZ87629.1"/>
    <property type="molecule type" value="Genomic_DNA"/>
</dbReference>
<organism evidence="6 7">
    <name type="scientific">Diversispora epigaea</name>
    <dbReference type="NCBI Taxonomy" id="1348612"/>
    <lineage>
        <taxon>Eukaryota</taxon>
        <taxon>Fungi</taxon>
        <taxon>Fungi incertae sedis</taxon>
        <taxon>Mucoromycota</taxon>
        <taxon>Glomeromycotina</taxon>
        <taxon>Glomeromycetes</taxon>
        <taxon>Diversisporales</taxon>
        <taxon>Diversisporaceae</taxon>
        <taxon>Diversispora</taxon>
    </lineage>
</organism>
<evidence type="ECO:0000256" key="1">
    <source>
        <dbReference type="ARBA" id="ARBA00022679"/>
    </source>
</evidence>
<evidence type="ECO:0000256" key="3">
    <source>
        <dbReference type="ARBA" id="ARBA00022777"/>
    </source>
</evidence>
<keyword evidence="3" id="KW-0418">Kinase</keyword>
<protein>
    <recommendedName>
        <fullName evidence="5">Protein kinase domain-containing protein</fullName>
    </recommendedName>
</protein>
<dbReference type="InterPro" id="IPR000719">
    <property type="entry name" value="Prot_kinase_dom"/>
</dbReference>
<keyword evidence="2" id="KW-0547">Nucleotide-binding</keyword>
<accession>A0A397JH34</accession>
<evidence type="ECO:0000256" key="2">
    <source>
        <dbReference type="ARBA" id="ARBA00022741"/>
    </source>
</evidence>
<dbReference type="PANTHER" id="PTHR44329:SF288">
    <property type="entry name" value="MITOGEN-ACTIVATED PROTEIN KINASE KINASE KINASE 20"/>
    <property type="match status" value="1"/>
</dbReference>
<keyword evidence="7" id="KW-1185">Reference proteome</keyword>
<evidence type="ECO:0000256" key="4">
    <source>
        <dbReference type="ARBA" id="ARBA00022840"/>
    </source>
</evidence>
<dbReference type="SUPFAM" id="SSF56112">
    <property type="entry name" value="Protein kinase-like (PK-like)"/>
    <property type="match status" value="1"/>
</dbReference>
<dbReference type="InterPro" id="IPR051681">
    <property type="entry name" value="Ser/Thr_Kinases-Pseudokinases"/>
</dbReference>
<dbReference type="SMART" id="SM00220">
    <property type="entry name" value="S_TKc"/>
    <property type="match status" value="1"/>
</dbReference>
<dbReference type="AlphaFoldDB" id="A0A397JH34"/>
<keyword evidence="1" id="KW-0808">Transferase</keyword>
<gene>
    <name evidence="6" type="ORF">Glove_33g25</name>
</gene>
<dbReference type="Gene3D" id="1.10.510.10">
    <property type="entry name" value="Transferase(Phosphotransferase) domain 1"/>
    <property type="match status" value="1"/>
</dbReference>
<evidence type="ECO:0000259" key="5">
    <source>
        <dbReference type="PROSITE" id="PS50011"/>
    </source>
</evidence>
<evidence type="ECO:0000313" key="6">
    <source>
        <dbReference type="EMBL" id="RHZ87629.1"/>
    </source>
</evidence>
<sequence>MLLFIASSLVCSHEKNLVHCNLHSGNILVNYDFILYNLDLGIDLGLCKLENNIILNYNNKNNKIYGSIPYIPPEVLRGNEFTRKGDIYSFGGIMYEIITAKRPFADQAHDTYLMIDICNGVRPKVPDFMLNWIPEWYLDLMYQCWSDDPSERPTADELADLFRIISDKLNENIVDNDVMQQFKIADENQEQTSNSQKQELFELFSYSNKLHPQSCYIGRCIHTLHGLHNLLEEIKSGKSLVFHVGDGDGYKIFSVLGDISVCDKVDVGDEKDIGDGDDGICGFLGDIIESGDKVYQLLSQVIRLQELYAKFANIYRWMLERHALMRIREKRIRPTSFFQSSFQLLEEENEENLVGPI</sequence>
<dbReference type="InterPro" id="IPR001245">
    <property type="entry name" value="Ser-Thr/Tyr_kinase_cat_dom"/>
</dbReference>